<dbReference type="PANTHER" id="PTHR21397:SF4">
    <property type="entry name" value="ER MEMBRANE PROTEIN COMPLEX SUBUNIT 10"/>
    <property type="match status" value="1"/>
</dbReference>
<evidence type="ECO:0000256" key="6">
    <source>
        <dbReference type="ARBA" id="ARBA00022824"/>
    </source>
</evidence>
<protein>
    <recommendedName>
        <fullName evidence="3">ER membrane protein complex subunit 10</fullName>
    </recommendedName>
</protein>
<sequence length="325" mass="35691">MYQLETDHGGLLTISLRHALGQEPFVERGRITIQSINSQSVALQQSALSNADRDKLKALAEEDGLYRLEAVVRTHDSKETLFLTFVKALNPPKLPSSGDIKSDHWLLELCAGNILFREINECVSHLCLLSRPLTSIPSYHSPAPHAHDGYFHDPSPVFPLTTHLLLTLTMAPHHLLPLIMCALVESHMSDVVTLSLSQDNNIIAVSLSTQPIAGCGSLVDQQHLKTFNTTVVFRHMETGPVPDTATYVQKLEREREARERGDTKDNRSFLAKYVSYPPEVCVLARALISTLGDSATLWMYIVPVLIFVLLSGAANPEGAAGGGAR</sequence>
<dbReference type="AlphaFoldDB" id="A0A7R9G4L0"/>
<keyword evidence="4" id="KW-0812">Transmembrane</keyword>
<keyword evidence="6" id="KW-0256">Endoplasmic reticulum</keyword>
<proteinExistence type="inferred from homology"/>
<evidence type="ECO:0000256" key="3">
    <source>
        <dbReference type="ARBA" id="ARBA00020105"/>
    </source>
</evidence>
<evidence type="ECO:0000256" key="5">
    <source>
        <dbReference type="ARBA" id="ARBA00022729"/>
    </source>
</evidence>
<name>A0A7R9G4L0_TIMSH</name>
<evidence type="ECO:0000256" key="4">
    <source>
        <dbReference type="ARBA" id="ARBA00022692"/>
    </source>
</evidence>
<dbReference type="CDD" id="cd22209">
    <property type="entry name" value="EMC10"/>
    <property type="match status" value="1"/>
</dbReference>
<reference evidence="9" key="1">
    <citation type="submission" date="2020-11" db="EMBL/GenBank/DDBJ databases">
        <authorList>
            <person name="Tran Van P."/>
        </authorList>
    </citation>
    <scope>NUCLEOTIDE SEQUENCE</scope>
</reference>
<comment type="subcellular location">
    <subcellularLocation>
        <location evidence="1">Endoplasmic reticulum membrane</location>
        <topology evidence="1">Single-pass type I membrane protein</topology>
    </subcellularLocation>
</comment>
<organism evidence="9">
    <name type="scientific">Timema shepardi</name>
    <name type="common">Walking stick</name>
    <dbReference type="NCBI Taxonomy" id="629360"/>
    <lineage>
        <taxon>Eukaryota</taxon>
        <taxon>Metazoa</taxon>
        <taxon>Ecdysozoa</taxon>
        <taxon>Arthropoda</taxon>
        <taxon>Hexapoda</taxon>
        <taxon>Insecta</taxon>
        <taxon>Pterygota</taxon>
        <taxon>Neoptera</taxon>
        <taxon>Polyneoptera</taxon>
        <taxon>Phasmatodea</taxon>
        <taxon>Timematodea</taxon>
        <taxon>Timematoidea</taxon>
        <taxon>Timematidae</taxon>
        <taxon>Timema</taxon>
    </lineage>
</organism>
<gene>
    <name evidence="9" type="ORF">TSIB3V08_LOCUS9516</name>
</gene>
<keyword evidence="5" id="KW-0732">Signal</keyword>
<evidence type="ECO:0000256" key="2">
    <source>
        <dbReference type="ARBA" id="ARBA00007695"/>
    </source>
</evidence>
<evidence type="ECO:0000256" key="8">
    <source>
        <dbReference type="ARBA" id="ARBA00023136"/>
    </source>
</evidence>
<evidence type="ECO:0000256" key="7">
    <source>
        <dbReference type="ARBA" id="ARBA00022989"/>
    </source>
</evidence>
<evidence type="ECO:0000256" key="1">
    <source>
        <dbReference type="ARBA" id="ARBA00004115"/>
    </source>
</evidence>
<evidence type="ECO:0000313" key="9">
    <source>
        <dbReference type="EMBL" id="CAD7265478.1"/>
    </source>
</evidence>
<keyword evidence="7" id="KW-1133">Transmembrane helix</keyword>
<dbReference type="GO" id="GO:0072546">
    <property type="term" value="C:EMC complex"/>
    <property type="evidence" value="ECO:0007669"/>
    <property type="project" value="TreeGrafter"/>
</dbReference>
<dbReference type="PANTHER" id="PTHR21397">
    <property type="entry name" value="CHROMATIN COMPLEXES SUBUNIT BAP18-RELATED"/>
    <property type="match status" value="1"/>
</dbReference>
<accession>A0A7R9G4L0</accession>
<comment type="similarity">
    <text evidence="2">Belongs to the EMC10 family.</text>
</comment>
<dbReference type="Pfam" id="PF21203">
    <property type="entry name" value="ECM10"/>
    <property type="match status" value="1"/>
</dbReference>
<dbReference type="EMBL" id="OC005555">
    <property type="protein sequence ID" value="CAD7265478.1"/>
    <property type="molecule type" value="Genomic_DNA"/>
</dbReference>
<keyword evidence="8" id="KW-0472">Membrane</keyword>